<dbReference type="Pfam" id="PF13439">
    <property type="entry name" value="Glyco_transf_4"/>
    <property type="match status" value="1"/>
</dbReference>
<dbReference type="Pfam" id="PF00534">
    <property type="entry name" value="Glycos_transf_1"/>
    <property type="match status" value="1"/>
</dbReference>
<dbReference type="EMBL" id="FUXK01000013">
    <property type="protein sequence ID" value="SJZ87519.1"/>
    <property type="molecule type" value="Genomic_DNA"/>
</dbReference>
<name>A0A1T4P7T7_9BACT</name>
<reference evidence="3 4" key="1">
    <citation type="submission" date="2017-02" db="EMBL/GenBank/DDBJ databases">
        <authorList>
            <person name="Peterson S.W."/>
        </authorList>
    </citation>
    <scope>NUCLEOTIDE SEQUENCE [LARGE SCALE GENOMIC DNA]</scope>
    <source>
        <strain evidence="3 4">ATCC 43324</strain>
    </source>
</reference>
<evidence type="ECO:0000313" key="4">
    <source>
        <dbReference type="Proteomes" id="UP000190065"/>
    </source>
</evidence>
<feature type="domain" description="Glycosyltransferase subfamily 4-like N-terminal" evidence="2">
    <location>
        <begin position="12"/>
        <end position="177"/>
    </location>
</feature>
<dbReference type="InterPro" id="IPR001296">
    <property type="entry name" value="Glyco_trans_1"/>
</dbReference>
<dbReference type="SUPFAM" id="SSF53756">
    <property type="entry name" value="UDP-Glycosyltransferase/glycogen phosphorylase"/>
    <property type="match status" value="1"/>
</dbReference>
<sequence length="368" mass="42332">MRILQVITSLEMGGAETLLVNMIPRLQALGHEVDLCVFNGNETPLMQRLKEQCPQTNLFVLGTGYYNPLYIFKLMRMMRDYDLVHTHNSSPQLFVALASLWHKPLLCTTEHNTSNRKRNWRWYRPIERWMYHRYQHIICISDIAAQKLREYMGKGWNSPASSLYQRISTINNGIDVEAIHAAEPCQELVKTKEQRCALLMVAAFRKQKDQDTLVRALALLPKTAYEVWFAGSGERLEEVRKLSETLGIASYVRFLGIRTDIPQVLQAADIIVMSSHWEGLSLSNVEGMSVGKPFIASDVNGLHEVTKDWGLLFPHEDAKQLAALLQQLTTDDAYYKQIAQRCYERAKQFDINEMVRAYNQVYLTLCKA</sequence>
<dbReference type="AlphaFoldDB" id="A0A1T4P7T7"/>
<dbReference type="PANTHER" id="PTHR12526">
    <property type="entry name" value="GLYCOSYLTRANSFERASE"/>
    <property type="match status" value="1"/>
</dbReference>
<dbReference type="PANTHER" id="PTHR12526:SF630">
    <property type="entry name" value="GLYCOSYLTRANSFERASE"/>
    <property type="match status" value="1"/>
</dbReference>
<dbReference type="GO" id="GO:0016757">
    <property type="term" value="F:glycosyltransferase activity"/>
    <property type="evidence" value="ECO:0007669"/>
    <property type="project" value="InterPro"/>
</dbReference>
<evidence type="ECO:0000259" key="1">
    <source>
        <dbReference type="Pfam" id="PF00534"/>
    </source>
</evidence>
<organism evidence="3 4">
    <name type="scientific">Segatella oulorum</name>
    <dbReference type="NCBI Taxonomy" id="28136"/>
    <lineage>
        <taxon>Bacteria</taxon>
        <taxon>Pseudomonadati</taxon>
        <taxon>Bacteroidota</taxon>
        <taxon>Bacteroidia</taxon>
        <taxon>Bacteroidales</taxon>
        <taxon>Prevotellaceae</taxon>
        <taxon>Segatella</taxon>
    </lineage>
</organism>
<evidence type="ECO:0000313" key="3">
    <source>
        <dbReference type="EMBL" id="SJZ87519.1"/>
    </source>
</evidence>
<feature type="domain" description="Glycosyl transferase family 1" evidence="1">
    <location>
        <begin position="193"/>
        <end position="343"/>
    </location>
</feature>
<dbReference type="eggNOG" id="COG0438">
    <property type="taxonomic scope" value="Bacteria"/>
</dbReference>
<gene>
    <name evidence="3" type="ORF">SAMN02745202_01331</name>
</gene>
<evidence type="ECO:0000259" key="2">
    <source>
        <dbReference type="Pfam" id="PF13439"/>
    </source>
</evidence>
<proteinExistence type="predicted"/>
<accession>A0A1T4P7T7</accession>
<dbReference type="CDD" id="cd03811">
    <property type="entry name" value="GT4_GT28_WabH-like"/>
    <property type="match status" value="1"/>
</dbReference>
<protein>
    <submittedName>
        <fullName evidence="3">Glycosyltransferase involved in cell wall bisynthesis</fullName>
    </submittedName>
</protein>
<dbReference type="Proteomes" id="UP000190065">
    <property type="component" value="Unassembled WGS sequence"/>
</dbReference>
<dbReference type="STRING" id="28136.SAMN02745202_01331"/>
<dbReference type="Gene3D" id="3.40.50.2000">
    <property type="entry name" value="Glycogen Phosphorylase B"/>
    <property type="match status" value="2"/>
</dbReference>
<keyword evidence="3" id="KW-0808">Transferase</keyword>
<dbReference type="InterPro" id="IPR028098">
    <property type="entry name" value="Glyco_trans_4-like_N"/>
</dbReference>
<dbReference type="RefSeq" id="WP_025070148.1">
    <property type="nucleotide sequence ID" value="NZ_FUXK01000013.1"/>
</dbReference>